<dbReference type="AlphaFoldDB" id="A0A9J7ASR6"/>
<evidence type="ECO:0000259" key="3">
    <source>
        <dbReference type="Pfam" id="PF00534"/>
    </source>
</evidence>
<keyword evidence="5" id="KW-1185">Reference proteome</keyword>
<organism evidence="4 5">
    <name type="scientific">Nisaea acidiphila</name>
    <dbReference type="NCBI Taxonomy" id="1862145"/>
    <lineage>
        <taxon>Bacteria</taxon>
        <taxon>Pseudomonadati</taxon>
        <taxon>Pseudomonadota</taxon>
        <taxon>Alphaproteobacteria</taxon>
        <taxon>Rhodospirillales</taxon>
        <taxon>Thalassobaculaceae</taxon>
        <taxon>Nisaea</taxon>
    </lineage>
</organism>
<dbReference type="EMBL" id="CP102480">
    <property type="protein sequence ID" value="UUX48397.1"/>
    <property type="molecule type" value="Genomic_DNA"/>
</dbReference>
<accession>A0A9J7ASR6</accession>
<reference evidence="4" key="1">
    <citation type="submission" date="2022-08" db="EMBL/GenBank/DDBJ databases">
        <title>Nisaea acidiphila sp. nov., isolated from a marine algal debris and emended description of the genus Nisaea Urios et al. 2008.</title>
        <authorList>
            <person name="Kwon K."/>
        </authorList>
    </citation>
    <scope>NUCLEOTIDE SEQUENCE</scope>
    <source>
        <strain evidence="4">MEBiC11861</strain>
    </source>
</reference>
<sequence>MPQNYSQRRRFDVSSIPVCAIHYHPDAYRADRVGVKGRHSAGAGFLTSYFRHGRCERFVAMTPNERHGAEFVELAGALDPRNREVRHLRTLLSQPGAAECLLVSGPNLEEFVWDRRARDQRAYSVCGVTHTLSSDRVIAALCNAPLLPIQPWDALICTSRVARDVVQRSIAQYGDYLERRLGVAPSVQMQLPIIPLGVDGARYAADPEARARLRNRIGASDGDLVVLFLGRFTFHAKAHPVPMYLAAEKAAERLPDRKVHLVMAGQAPNETIMQSYRETAELFTDAAAVHFVDGRDDALIHETWQGSDVFLSLSDNIQETFGLTPIEAMAAGLPAVVSDWDGYKDTVIEGETGFRIPTTAPAAGDGFELALMYQTGRDNYDRFVGRACMSSGCDPDAAADALVKLAEDPDLRCRMGMAGRKRAAEVYDWSVIVRAYEDLWLELRELRRTAEEVTPRRPGEAASPFYPDPFDIFSCHPTSVLGPATIIKAVPGAAETAADFLLRHNFVSFGADFMLTGDELATLLAELERRGSLKLSELEEKLAPAVVHRLRRTLGWLLKFGQIKLGENETD</sequence>
<keyword evidence="1" id="KW-0328">Glycosyltransferase</keyword>
<gene>
    <name evidence="4" type="ORF">NUH88_13340</name>
</gene>
<evidence type="ECO:0000313" key="4">
    <source>
        <dbReference type="EMBL" id="UUX48397.1"/>
    </source>
</evidence>
<dbReference type="KEGG" id="naci:NUH88_13340"/>
<dbReference type="SUPFAM" id="SSF53756">
    <property type="entry name" value="UDP-Glycosyltransferase/glycogen phosphorylase"/>
    <property type="match status" value="1"/>
</dbReference>
<dbReference type="Pfam" id="PF00534">
    <property type="entry name" value="Glycos_transf_1"/>
    <property type="match status" value="1"/>
</dbReference>
<protein>
    <submittedName>
        <fullName evidence="4">Glycosyltransferase family 4 protein</fullName>
    </submittedName>
</protein>
<evidence type="ECO:0000313" key="5">
    <source>
        <dbReference type="Proteomes" id="UP001060336"/>
    </source>
</evidence>
<evidence type="ECO:0000256" key="1">
    <source>
        <dbReference type="ARBA" id="ARBA00022676"/>
    </source>
</evidence>
<dbReference type="GO" id="GO:0016757">
    <property type="term" value="F:glycosyltransferase activity"/>
    <property type="evidence" value="ECO:0007669"/>
    <property type="project" value="UniProtKB-KW"/>
</dbReference>
<dbReference type="PANTHER" id="PTHR12526">
    <property type="entry name" value="GLYCOSYLTRANSFERASE"/>
    <property type="match status" value="1"/>
</dbReference>
<feature type="domain" description="Glycosyl transferase family 1" evidence="3">
    <location>
        <begin position="212"/>
        <end position="361"/>
    </location>
</feature>
<dbReference type="Proteomes" id="UP001060336">
    <property type="component" value="Chromosome"/>
</dbReference>
<dbReference type="InterPro" id="IPR001296">
    <property type="entry name" value="Glyco_trans_1"/>
</dbReference>
<name>A0A9J7ASR6_9PROT</name>
<dbReference type="PANTHER" id="PTHR12526:SF510">
    <property type="entry name" value="D-INOSITOL 3-PHOSPHATE GLYCOSYLTRANSFERASE"/>
    <property type="match status" value="1"/>
</dbReference>
<keyword evidence="2" id="KW-0808">Transferase</keyword>
<proteinExistence type="predicted"/>
<dbReference type="RefSeq" id="WP_257766904.1">
    <property type="nucleotide sequence ID" value="NZ_CP102480.1"/>
</dbReference>
<dbReference type="Gene3D" id="3.40.50.2000">
    <property type="entry name" value="Glycogen Phosphorylase B"/>
    <property type="match status" value="1"/>
</dbReference>
<dbReference type="CDD" id="cd03801">
    <property type="entry name" value="GT4_PimA-like"/>
    <property type="match status" value="1"/>
</dbReference>
<evidence type="ECO:0000256" key="2">
    <source>
        <dbReference type="ARBA" id="ARBA00022679"/>
    </source>
</evidence>